<dbReference type="Gene3D" id="1.20.1070.10">
    <property type="entry name" value="Rhodopsin 7-helix transmembrane proteins"/>
    <property type="match status" value="1"/>
</dbReference>
<dbReference type="PROSITE" id="PS50994">
    <property type="entry name" value="INTEGRASE"/>
    <property type="match status" value="1"/>
</dbReference>
<evidence type="ECO:0000259" key="7">
    <source>
        <dbReference type="PROSITE" id="PS50994"/>
    </source>
</evidence>
<name>A0AAW1CYW4_9HEMI</name>
<feature type="domain" description="Integrase catalytic" evidence="7">
    <location>
        <begin position="1379"/>
        <end position="1575"/>
    </location>
</feature>
<comment type="subcellular location">
    <subcellularLocation>
        <location evidence="1">Membrane</location>
    </subcellularLocation>
</comment>
<gene>
    <name evidence="8" type="ORF">O3M35_012026</name>
</gene>
<keyword evidence="4" id="KW-0472">Membrane</keyword>
<dbReference type="Gene3D" id="3.30.420.10">
    <property type="entry name" value="Ribonuclease H-like superfamily/Ribonuclease H"/>
    <property type="match status" value="1"/>
</dbReference>
<evidence type="ECO:0000256" key="4">
    <source>
        <dbReference type="ARBA" id="ARBA00023136"/>
    </source>
</evidence>
<dbReference type="GO" id="GO:0016020">
    <property type="term" value="C:membrane"/>
    <property type="evidence" value="ECO:0007669"/>
    <property type="project" value="UniProtKB-SubCell"/>
</dbReference>
<evidence type="ECO:0008006" key="10">
    <source>
        <dbReference type="Google" id="ProtNLM"/>
    </source>
</evidence>
<dbReference type="GO" id="GO:0042575">
    <property type="term" value="C:DNA polymerase complex"/>
    <property type="evidence" value="ECO:0007669"/>
    <property type="project" value="UniProtKB-ARBA"/>
</dbReference>
<keyword evidence="2" id="KW-0812">Transmembrane</keyword>
<evidence type="ECO:0000313" key="8">
    <source>
        <dbReference type="EMBL" id="KAK9501285.1"/>
    </source>
</evidence>
<dbReference type="SUPFAM" id="SSF53098">
    <property type="entry name" value="Ribonuclease H-like"/>
    <property type="match status" value="1"/>
</dbReference>
<dbReference type="Proteomes" id="UP001461498">
    <property type="component" value="Unassembled WGS sequence"/>
</dbReference>
<dbReference type="SUPFAM" id="SSF81321">
    <property type="entry name" value="Family A G protein-coupled receptor-like"/>
    <property type="match status" value="1"/>
</dbReference>
<evidence type="ECO:0000256" key="2">
    <source>
        <dbReference type="ARBA" id="ARBA00022692"/>
    </source>
</evidence>
<evidence type="ECO:0000259" key="6">
    <source>
        <dbReference type="PROSITE" id="PS50262"/>
    </source>
</evidence>
<dbReference type="GO" id="GO:0015074">
    <property type="term" value="P:DNA integration"/>
    <property type="evidence" value="ECO:0007669"/>
    <property type="project" value="InterPro"/>
</dbReference>
<dbReference type="SUPFAM" id="SSF50630">
    <property type="entry name" value="Acid proteases"/>
    <property type="match status" value="1"/>
</dbReference>
<dbReference type="InterPro" id="IPR036397">
    <property type="entry name" value="RNaseH_sf"/>
</dbReference>
<evidence type="ECO:0000256" key="5">
    <source>
        <dbReference type="SAM" id="MobiDB-lite"/>
    </source>
</evidence>
<dbReference type="InterPro" id="IPR001584">
    <property type="entry name" value="Integrase_cat-core"/>
</dbReference>
<dbReference type="InterPro" id="IPR017452">
    <property type="entry name" value="GPCR_Rhodpsn_7TM"/>
</dbReference>
<dbReference type="PROSITE" id="PS50262">
    <property type="entry name" value="G_PROTEIN_RECEP_F1_2"/>
    <property type="match status" value="1"/>
</dbReference>
<dbReference type="InterPro" id="IPR012337">
    <property type="entry name" value="RNaseH-like_sf"/>
</dbReference>
<dbReference type="GO" id="GO:0003676">
    <property type="term" value="F:nucleic acid binding"/>
    <property type="evidence" value="ECO:0007669"/>
    <property type="project" value="InterPro"/>
</dbReference>
<dbReference type="SUPFAM" id="SSF56672">
    <property type="entry name" value="DNA/RNA polymerases"/>
    <property type="match status" value="1"/>
</dbReference>
<feature type="region of interest" description="Disordered" evidence="5">
    <location>
        <begin position="413"/>
        <end position="445"/>
    </location>
</feature>
<dbReference type="CDD" id="cd00303">
    <property type="entry name" value="retropepsin_like"/>
    <property type="match status" value="1"/>
</dbReference>
<organism evidence="8 9">
    <name type="scientific">Rhynocoris fuscipes</name>
    <dbReference type="NCBI Taxonomy" id="488301"/>
    <lineage>
        <taxon>Eukaryota</taxon>
        <taxon>Metazoa</taxon>
        <taxon>Ecdysozoa</taxon>
        <taxon>Arthropoda</taxon>
        <taxon>Hexapoda</taxon>
        <taxon>Insecta</taxon>
        <taxon>Pterygota</taxon>
        <taxon>Neoptera</taxon>
        <taxon>Paraneoptera</taxon>
        <taxon>Hemiptera</taxon>
        <taxon>Heteroptera</taxon>
        <taxon>Panheteroptera</taxon>
        <taxon>Cimicomorpha</taxon>
        <taxon>Reduviidae</taxon>
        <taxon>Harpactorinae</taxon>
        <taxon>Harpactorini</taxon>
        <taxon>Rhynocoris</taxon>
    </lineage>
</organism>
<dbReference type="InterPro" id="IPR005312">
    <property type="entry name" value="DUF1759"/>
</dbReference>
<dbReference type="InterPro" id="IPR043502">
    <property type="entry name" value="DNA/RNA_pol_sf"/>
</dbReference>
<dbReference type="InterPro" id="IPR021109">
    <property type="entry name" value="Peptidase_aspartic_dom_sf"/>
</dbReference>
<evidence type="ECO:0000256" key="1">
    <source>
        <dbReference type="ARBA" id="ARBA00004370"/>
    </source>
</evidence>
<dbReference type="Pfam" id="PF18701">
    <property type="entry name" value="DUF5641"/>
    <property type="match status" value="1"/>
</dbReference>
<dbReference type="GO" id="GO:0071897">
    <property type="term" value="P:DNA biosynthetic process"/>
    <property type="evidence" value="ECO:0007669"/>
    <property type="project" value="UniProtKB-ARBA"/>
</dbReference>
<evidence type="ECO:0000313" key="9">
    <source>
        <dbReference type="Proteomes" id="UP001461498"/>
    </source>
</evidence>
<feature type="compositionally biased region" description="Low complexity" evidence="5">
    <location>
        <begin position="413"/>
        <end position="438"/>
    </location>
</feature>
<proteinExistence type="predicted"/>
<dbReference type="Pfam" id="PF05380">
    <property type="entry name" value="Peptidase_A17"/>
    <property type="match status" value="1"/>
</dbReference>
<dbReference type="PANTHER" id="PTHR47331">
    <property type="entry name" value="PHD-TYPE DOMAIN-CONTAINING PROTEIN"/>
    <property type="match status" value="1"/>
</dbReference>
<evidence type="ECO:0000256" key="3">
    <source>
        <dbReference type="ARBA" id="ARBA00022989"/>
    </source>
</evidence>
<dbReference type="InterPro" id="IPR040676">
    <property type="entry name" value="DUF5641"/>
</dbReference>
<dbReference type="Pfam" id="PF03564">
    <property type="entry name" value="DUF1759"/>
    <property type="match status" value="1"/>
</dbReference>
<comment type="caution">
    <text evidence="8">The sequence shown here is derived from an EMBL/GenBank/DDBJ whole genome shotgun (WGS) entry which is preliminary data.</text>
</comment>
<feature type="region of interest" description="Disordered" evidence="5">
    <location>
        <begin position="1704"/>
        <end position="1728"/>
    </location>
</feature>
<reference evidence="8 9" key="1">
    <citation type="submission" date="2022-12" db="EMBL/GenBank/DDBJ databases">
        <title>Chromosome-level genome assembly of true bugs.</title>
        <authorList>
            <person name="Ma L."/>
            <person name="Li H."/>
        </authorList>
    </citation>
    <scope>NUCLEOTIDE SEQUENCE [LARGE SCALE GENOMIC DNA]</scope>
    <source>
        <strain evidence="8">Lab_2022b</strain>
    </source>
</reference>
<dbReference type="GO" id="GO:0004930">
    <property type="term" value="F:G protein-coupled receptor activity"/>
    <property type="evidence" value="ECO:0007669"/>
    <property type="project" value="InterPro"/>
</dbReference>
<keyword evidence="3" id="KW-1133">Transmembrane helix</keyword>
<dbReference type="InterPro" id="IPR008042">
    <property type="entry name" value="Retrotrans_Pao"/>
</dbReference>
<keyword evidence="9" id="KW-1185">Reference proteome</keyword>
<protein>
    <recommendedName>
        <fullName evidence="10">Endonuclease</fullName>
    </recommendedName>
</protein>
<accession>A0AAW1CYW4</accession>
<feature type="domain" description="G-protein coupled receptors family 1 profile" evidence="6">
    <location>
        <begin position="1650"/>
        <end position="1689"/>
    </location>
</feature>
<sequence>MTKPEEIKAKLNKLVDQRSTIFANVTSIFDAIKPLKVDNITKVQAYVSRLSYYEEKYRKVQSDIQEYNQFLPKEDRIDILSEESSFLGLVVEIESFYKKLEAQQVQPAPPTVATSLTPSSYMLPKIHLPSFSGKIEDWPDFISLYDSLVHLNASLDKIHKFQYLRSAVKGEALSLISGFQVSEANYLLAYQALVNRYQNKRRIASMYLNKILSFKSSNPPNSLANLRQLLNVHQTSVNAINALQIPNLADFLLFSLTLRNIDPLLRKKFEDQNTSNNIPSYEQLIKFITKQVRTLELNEGSEKPNTTLSKSKSTTQALTAAINSSKPQSSSNNSYSLICGFCKDKTHTIYTCDQFGRKSPREKYNWIKSQKLCVNCLRHPSKFTCHSKVTCSKCHHPHHSLLHFDSLPNTNNSNNNVFAQKPTNTPTTLTQPGTSSGSAEATHSPSSCVAGVSALTSTQFKTTTILMATCLVKLQVSPQNSVIVRALLDSGAGASFISERCAQLLQCSRSRTPIPICGIGHSQTKTKGSCFLSTLTLEGKLVSENHSFFIMESLTNNTPQVQISSAVRTATTQLRLADPSFDSPSPIDCILGADIAAIALEGGSPVVLGPNFPTAVPSVFGYILMGSAPRNPDSALIATPLGIFSTPPSVSSFYADPSSDLHLLLERFWSVEEPPKAITTFSHEDEFCETFFKETTTRAPSGRYQVRLPFLPSTTHTLGDSYNTAYARFTALERKFASNTEFKTQYCSFMDDYLQQGHMTLANGPKHYFIPHHGVFKSHGDTSKIRVVFNATSKTTTGYSLNDLLYAGPKLQPLLSDVISLFRQFLYVFVCDIRQMFRQIAIHPEDYPFQCILWRDDPSKPLQTYYLTTVTYAKGNFLLRKWISNHSSLLEDIPQDHLLEPSTLVIQQFIPLLGTLWNPKDDTLSISVDITIPHNKTITKRIALSYISQIFDPCGWLTPFILRAKHFIQRLWFIPLDWDTPLSSELQNEFLTLFEDCSTLSKCSVPRPFSTNLNNSYILHGFCDASQIGYAAVLYLYPVSCTNKPVLLMAKSRVAPIKRMSIPRLELCAAHLLASLLQHVLELFSPSNIITASHLWTDSQIVLSWIKIEIFKLKTFVANRVSQISQWTSQSTWHHVPSADNPADLASRGATPEQLARHELWWHGPPWLTDETFWPQSCPKPITDSTALELTPVLTTQTVSNNSDLFNNSKYLSSWTRLIGVTKVILSWRCCLKNRKPVTFSEAIIRVCYYIQHCTFSDEIEALTQNKTPTLRIKRLNPFLDSYGVIRVGGRLSHSNVITSKHQILLPKSHPFVNLLIDHYHLTYFHAGLTFTQYHLSLNFWILSARQIIRSRIFKCIKCFRAAPVHNVPLMGELPPPRVNPSPPFFHTGMDFAGPFNVKSSHLRKAPILKTYLCIFICMASKAVHLELSLDLSTTSFIDVLHRFISRRGCPSQLYSDCGTNFIGSSVLLTRQIKSFFNNSDVSNLVKSFCDEKGINFNFNPPSAPHQGGLWERTVRSVKYHLTRMLNNQVPTWVNLNSLVIRIEGILNSRPITPMSSNPTDFEALTPGHLLIGRPLTSLPEPEVPPSLCTPVNFKWVQSMHQSFWKRWRVEYLPLLQPRQKWNASCPNLAVGDLVIIDEPNSPPSTWPLGNVFVIAAILLERNLQNVANYLIVSLAVADLMVACLVMPLGAVYEESGCLSGGYGGGGGGEEEGGGGGLDEVIFNNEQE</sequence>
<dbReference type="Gene3D" id="2.40.70.10">
    <property type="entry name" value="Acid Proteases"/>
    <property type="match status" value="1"/>
</dbReference>
<dbReference type="EMBL" id="JAPXFL010000009">
    <property type="protein sequence ID" value="KAK9501285.1"/>
    <property type="molecule type" value="Genomic_DNA"/>
</dbReference>
<feature type="compositionally biased region" description="Gly residues" evidence="5">
    <location>
        <begin position="1704"/>
        <end position="1718"/>
    </location>
</feature>